<dbReference type="InterPro" id="IPR002048">
    <property type="entry name" value="EF_hand_dom"/>
</dbReference>
<dbReference type="EMBL" id="AP021861">
    <property type="protein sequence ID" value="BBO34825.1"/>
    <property type="molecule type" value="Genomic_DNA"/>
</dbReference>
<dbReference type="SUPFAM" id="SSF47473">
    <property type="entry name" value="EF-hand"/>
    <property type="match status" value="1"/>
</dbReference>
<dbReference type="AlphaFoldDB" id="A0A5K7XEK6"/>
<dbReference type="InterPro" id="IPR011992">
    <property type="entry name" value="EF-hand-dom_pair"/>
</dbReference>
<dbReference type="KEGG" id="lpav:PLANPX_4437"/>
<name>A0A5K7XEK6_9BACT</name>
<dbReference type="Proteomes" id="UP000326837">
    <property type="component" value="Chromosome"/>
</dbReference>
<dbReference type="PROSITE" id="PS50222">
    <property type="entry name" value="EF_HAND_2"/>
    <property type="match status" value="1"/>
</dbReference>
<feature type="domain" description="EF-hand" evidence="1">
    <location>
        <begin position="73"/>
        <end position="108"/>
    </location>
</feature>
<evidence type="ECO:0000259" key="1">
    <source>
        <dbReference type="PROSITE" id="PS50222"/>
    </source>
</evidence>
<evidence type="ECO:0000313" key="2">
    <source>
        <dbReference type="EMBL" id="BBO34825.1"/>
    </source>
</evidence>
<dbReference type="Pfam" id="PF13202">
    <property type="entry name" value="EF-hand_5"/>
    <property type="match status" value="1"/>
</dbReference>
<keyword evidence="3" id="KW-1185">Reference proteome</keyword>
<proteinExistence type="predicted"/>
<dbReference type="InterPro" id="IPR018247">
    <property type="entry name" value="EF_Hand_1_Ca_BS"/>
</dbReference>
<dbReference type="RefSeq" id="WP_172992194.1">
    <property type="nucleotide sequence ID" value="NZ_AP021861.1"/>
</dbReference>
<reference evidence="3" key="1">
    <citation type="submission" date="2019-10" db="EMBL/GenBank/DDBJ databases">
        <title>Lacipirellula parvula gen. nov., sp. nov., representing a lineage of planctomycetes widespread in freshwater anoxic habitats, and description of the family Lacipirellulaceae.</title>
        <authorList>
            <person name="Dedysh S.N."/>
            <person name="Kulichevskaya I.S."/>
            <person name="Beletsky A.V."/>
            <person name="Rakitin A.L."/>
            <person name="Mardanov A.V."/>
            <person name="Ivanova A.A."/>
            <person name="Saltykova V.X."/>
            <person name="Rijpstra W.I.C."/>
            <person name="Sinninghe Damste J.S."/>
            <person name="Ravin N.V."/>
        </authorList>
    </citation>
    <scope>NUCLEOTIDE SEQUENCE [LARGE SCALE GENOMIC DNA]</scope>
    <source>
        <strain evidence="3">PX69</strain>
    </source>
</reference>
<dbReference type="Gene3D" id="1.10.238.10">
    <property type="entry name" value="EF-hand"/>
    <property type="match status" value="1"/>
</dbReference>
<dbReference type="PROSITE" id="PS51257">
    <property type="entry name" value="PROKAR_LIPOPROTEIN"/>
    <property type="match status" value="1"/>
</dbReference>
<dbReference type="PROSITE" id="PS00018">
    <property type="entry name" value="EF_HAND_1"/>
    <property type="match status" value="1"/>
</dbReference>
<evidence type="ECO:0000313" key="3">
    <source>
        <dbReference type="Proteomes" id="UP000326837"/>
    </source>
</evidence>
<organism evidence="2 3">
    <name type="scientific">Lacipirellula parvula</name>
    <dbReference type="NCBI Taxonomy" id="2650471"/>
    <lineage>
        <taxon>Bacteria</taxon>
        <taxon>Pseudomonadati</taxon>
        <taxon>Planctomycetota</taxon>
        <taxon>Planctomycetia</taxon>
        <taxon>Pirellulales</taxon>
        <taxon>Lacipirellulaceae</taxon>
        <taxon>Lacipirellula</taxon>
    </lineage>
</organism>
<accession>A0A5K7XEK6</accession>
<sequence length="226" mass="23482">MSRFNHVSFFRRWTVAVPTTSALGVSLLAALAGCSSGPSRVQAPSISASGAASEAMTAYDKDGDGFIAAAELDAAPALKAAMATLDADKDGKVSEAEIQQRIEAWQAAGTGIMLIRATVTLDGKPLTTGEVTLEPEAFLGSNVQAAVGEIDPFGNAIISIPKDKRPSKETPPGVQPGFYKVKVSKKAGGQETIAAKYNAETVLGQQVATDDPAITGQKVRFELSTK</sequence>
<protein>
    <recommendedName>
        <fullName evidence="1">EF-hand domain-containing protein</fullName>
    </recommendedName>
</protein>
<dbReference type="GO" id="GO:0005509">
    <property type="term" value="F:calcium ion binding"/>
    <property type="evidence" value="ECO:0007669"/>
    <property type="project" value="InterPro"/>
</dbReference>
<gene>
    <name evidence="2" type="ORF">PLANPX_4437</name>
</gene>